<gene>
    <name evidence="4" type="ORF">SAMN05421834_10825</name>
</gene>
<evidence type="ECO:0000256" key="1">
    <source>
        <dbReference type="ARBA" id="ARBA00008520"/>
    </source>
</evidence>
<reference evidence="5" key="1">
    <citation type="submission" date="2017-01" db="EMBL/GenBank/DDBJ databases">
        <authorList>
            <person name="Varghese N."/>
            <person name="Submissions S."/>
        </authorList>
    </citation>
    <scope>NUCLEOTIDE SEQUENCE [LARGE SCALE GENOMIC DNA]</scope>
    <source>
        <strain evidence="5">ATCC 700103</strain>
    </source>
</reference>
<dbReference type="STRING" id="56779.SAMN05421834_10825"/>
<accession>A0A1N6VIN6</accession>
<dbReference type="SUPFAM" id="SSF53850">
    <property type="entry name" value="Periplasmic binding protein-like II"/>
    <property type="match status" value="1"/>
</dbReference>
<dbReference type="PANTHER" id="PTHR43649:SF29">
    <property type="entry name" value="OSMOPROTECTIVE COMPOUNDS-BINDING PROTEIN GGTB"/>
    <property type="match status" value="1"/>
</dbReference>
<feature type="signal peptide" evidence="3">
    <location>
        <begin position="1"/>
        <end position="25"/>
    </location>
</feature>
<dbReference type="Gene3D" id="3.40.190.10">
    <property type="entry name" value="Periplasmic binding protein-like II"/>
    <property type="match status" value="2"/>
</dbReference>
<comment type="similarity">
    <text evidence="1">Belongs to the bacterial solute-binding protein 1 family.</text>
</comment>
<dbReference type="RefSeq" id="WP_076544644.1">
    <property type="nucleotide sequence ID" value="NZ_FTNC01000008.1"/>
</dbReference>
<keyword evidence="2" id="KW-0813">Transport</keyword>
<organism evidence="4 5">
    <name type="scientific">Halanaerobium kushneri</name>
    <dbReference type="NCBI Taxonomy" id="56779"/>
    <lineage>
        <taxon>Bacteria</taxon>
        <taxon>Bacillati</taxon>
        <taxon>Bacillota</taxon>
        <taxon>Clostridia</taxon>
        <taxon>Halanaerobiales</taxon>
        <taxon>Halanaerobiaceae</taxon>
        <taxon>Halanaerobium</taxon>
    </lineage>
</organism>
<dbReference type="PANTHER" id="PTHR43649">
    <property type="entry name" value="ARABINOSE-BINDING PROTEIN-RELATED"/>
    <property type="match status" value="1"/>
</dbReference>
<evidence type="ECO:0000313" key="5">
    <source>
        <dbReference type="Proteomes" id="UP000185669"/>
    </source>
</evidence>
<protein>
    <submittedName>
        <fullName evidence="4">Carbohydrate ABC transporter substrate-binding protein, CUT1 family</fullName>
    </submittedName>
</protein>
<proteinExistence type="inferred from homology"/>
<dbReference type="OrthoDB" id="41208at2"/>
<evidence type="ECO:0000313" key="4">
    <source>
        <dbReference type="EMBL" id="SIQ77742.1"/>
    </source>
</evidence>
<name>A0A1N6VIN6_9FIRM</name>
<dbReference type="Proteomes" id="UP000185669">
    <property type="component" value="Unassembled WGS sequence"/>
</dbReference>
<keyword evidence="3" id="KW-0732">Signal</keyword>
<keyword evidence="5" id="KW-1185">Reference proteome</keyword>
<dbReference type="InterPro" id="IPR050490">
    <property type="entry name" value="Bact_solute-bd_prot1"/>
</dbReference>
<evidence type="ECO:0000256" key="2">
    <source>
        <dbReference type="ARBA" id="ARBA00022448"/>
    </source>
</evidence>
<sequence>MNFKNLSLIVITLLMVMVLSFSAAAQDTLVVNTYTSDPAPRKAMKELVAQYEEMNPDVDVELNITAHEDFKQAIRVWLTSDNPPDVFSWFAGNRAGYFVDRGLVMDITDVWEEENFYEKFPKAFQSISVYDGKAYFLPHNYYWWSVFYRESIFEEYGLEEPQTWDEFLEVGETLKENGITPFAIGTKFRWTAAAFFDYFDMRINGAKFHKDLMAGKIPFTDDRVADVFEKWKYLIENDYFIENAAAYSWQEALQFLNSGDAAMYLMGQFILDATSEEVSKDLDFFRFPIIDKEVPVAEDLPTDGFMIPKKAPHPELAKDFIAFLGSVEGQRLFAEDLGRLVTNKNMDAEVYDGLTLKGREMIDNTDELAQFYDRDMDPELADKTMDSLMAFWYAPENYRNIMEEMEAHRQNFIND</sequence>
<dbReference type="AlphaFoldDB" id="A0A1N6VIN6"/>
<dbReference type="InterPro" id="IPR006059">
    <property type="entry name" value="SBP"/>
</dbReference>
<evidence type="ECO:0000256" key="3">
    <source>
        <dbReference type="SAM" id="SignalP"/>
    </source>
</evidence>
<feature type="chain" id="PRO_5039449850" evidence="3">
    <location>
        <begin position="26"/>
        <end position="415"/>
    </location>
</feature>
<dbReference type="EMBL" id="FTNC01000008">
    <property type="protein sequence ID" value="SIQ77742.1"/>
    <property type="molecule type" value="Genomic_DNA"/>
</dbReference>
<dbReference type="Pfam" id="PF01547">
    <property type="entry name" value="SBP_bac_1"/>
    <property type="match status" value="1"/>
</dbReference>